<dbReference type="KEGG" id="lck:HN018_11440"/>
<evidence type="ECO:0000313" key="3">
    <source>
        <dbReference type="Proteomes" id="UP000500767"/>
    </source>
</evidence>
<proteinExistence type="predicted"/>
<keyword evidence="3" id="KW-1185">Reference proteome</keyword>
<evidence type="ECO:0000256" key="1">
    <source>
        <dbReference type="SAM" id="MobiDB-lite"/>
    </source>
</evidence>
<dbReference type="Proteomes" id="UP000500767">
    <property type="component" value="Chromosome"/>
</dbReference>
<reference evidence="2 3" key="1">
    <citation type="journal article" date="2014" name="World J. Microbiol. Biotechnol.">
        <title>Biodiversity and physiological characteristics of Antarctic and Arctic lichens-associated bacteria.</title>
        <authorList>
            <person name="Lee Y.M."/>
            <person name="Kim E.H."/>
            <person name="Lee H.K."/>
            <person name="Hong S.G."/>
        </authorList>
    </citation>
    <scope>NUCLEOTIDE SEQUENCE [LARGE SCALE GENOMIC DNA]</scope>
    <source>
        <strain evidence="2 3">PAMC 26569</strain>
    </source>
</reference>
<accession>A0A6M8HQI2</accession>
<protein>
    <submittedName>
        <fullName evidence="2">DUF177 domain-containing protein</fullName>
    </submittedName>
</protein>
<dbReference type="InterPro" id="IPR003772">
    <property type="entry name" value="YceD"/>
</dbReference>
<sequence length="221" mass="23743">MSSRSELSRRITVRSLGIKGSTASRTLAGGAQASGADDVALEMVVEADASERVAIARRLNEPAIESFTCRFRLSEADKKGRVTADGLLAARLTRTCVVTLEEFPVVVAEQFTVRFVPVETSDEQADVELDLDADDDVPYDGTTIDVGEAAIEQLALVLDPYPRKPGAERPPGVIRGDPPSADGADHWAEDADTEATNEDAGEETARPHPFAALARLRREPD</sequence>
<dbReference type="RefSeq" id="WP_171835513.1">
    <property type="nucleotide sequence ID" value="NZ_CP053708.1"/>
</dbReference>
<dbReference type="AlphaFoldDB" id="A0A6M8HQI2"/>
<name>A0A6M8HQI2_9PROT</name>
<organism evidence="2 3">
    <name type="scientific">Lichenicola cladoniae</name>
    <dbReference type="NCBI Taxonomy" id="1484109"/>
    <lineage>
        <taxon>Bacteria</taxon>
        <taxon>Pseudomonadati</taxon>
        <taxon>Pseudomonadota</taxon>
        <taxon>Alphaproteobacteria</taxon>
        <taxon>Acetobacterales</taxon>
        <taxon>Acetobacteraceae</taxon>
        <taxon>Lichenicola</taxon>
    </lineage>
</organism>
<dbReference type="EMBL" id="CP053708">
    <property type="protein sequence ID" value="QKE90566.1"/>
    <property type="molecule type" value="Genomic_DNA"/>
</dbReference>
<evidence type="ECO:0000313" key="2">
    <source>
        <dbReference type="EMBL" id="QKE90566.1"/>
    </source>
</evidence>
<feature type="region of interest" description="Disordered" evidence="1">
    <location>
        <begin position="161"/>
        <end position="221"/>
    </location>
</feature>
<dbReference type="Pfam" id="PF02620">
    <property type="entry name" value="YceD"/>
    <property type="match status" value="1"/>
</dbReference>
<feature type="compositionally biased region" description="Acidic residues" evidence="1">
    <location>
        <begin position="190"/>
        <end position="202"/>
    </location>
</feature>
<gene>
    <name evidence="2" type="ORF">HN018_11440</name>
</gene>